<gene>
    <name evidence="3" type="ORF">TRFO_32849</name>
</gene>
<dbReference type="RefSeq" id="XP_068353582.1">
    <property type="nucleotide sequence ID" value="XM_068508723.1"/>
</dbReference>
<feature type="domain" description="SGNH hydrolase-type esterase" evidence="1">
    <location>
        <begin position="170"/>
        <end position="346"/>
    </location>
</feature>
<dbReference type="Gene3D" id="3.40.50.1110">
    <property type="entry name" value="SGNH hydrolase"/>
    <property type="match status" value="1"/>
</dbReference>
<reference evidence="3" key="1">
    <citation type="submission" date="2016-10" db="EMBL/GenBank/DDBJ databases">
        <authorList>
            <person name="Benchimol M."/>
            <person name="Almeida L.G."/>
            <person name="Vasconcelos A.T."/>
            <person name="Perreira-Neves A."/>
            <person name="Rosa I.A."/>
            <person name="Tasca T."/>
            <person name="Bogo M.R."/>
            <person name="de Souza W."/>
        </authorList>
    </citation>
    <scope>NUCLEOTIDE SEQUENCE [LARGE SCALE GENOMIC DNA]</scope>
    <source>
        <strain evidence="3">K</strain>
    </source>
</reference>
<dbReference type="VEuPathDB" id="TrichDB:TRFO_32849"/>
<dbReference type="SUPFAM" id="SSF52266">
    <property type="entry name" value="SGNH hydrolase"/>
    <property type="match status" value="1"/>
</dbReference>
<dbReference type="Gene3D" id="2.60.120.260">
    <property type="entry name" value="Galactose-binding domain-like"/>
    <property type="match status" value="1"/>
</dbReference>
<name>A0A1J4JSE6_9EUKA</name>
<dbReference type="OrthoDB" id="10267170at2759"/>
<feature type="domain" description="SGNH hydrolase-type esterase N-terminal" evidence="2">
    <location>
        <begin position="16"/>
        <end position="162"/>
    </location>
</feature>
<proteinExistence type="predicted"/>
<dbReference type="Proteomes" id="UP000179807">
    <property type="component" value="Unassembled WGS sequence"/>
</dbReference>
<evidence type="ECO:0000259" key="2">
    <source>
        <dbReference type="Pfam" id="PF14607"/>
    </source>
</evidence>
<dbReference type="EMBL" id="MLAK01000954">
    <property type="protein sequence ID" value="OHT00446.1"/>
    <property type="molecule type" value="Genomic_DNA"/>
</dbReference>
<comment type="caution">
    <text evidence="3">The sequence shown here is derived from an EMBL/GenBank/DDBJ whole genome shotgun (WGS) entry which is preliminary data.</text>
</comment>
<dbReference type="Pfam" id="PF14607">
    <property type="entry name" value="GxDLY"/>
    <property type="match status" value="1"/>
</dbReference>
<evidence type="ECO:0000259" key="1">
    <source>
        <dbReference type="Pfam" id="PF14606"/>
    </source>
</evidence>
<dbReference type="Pfam" id="PF14606">
    <property type="entry name" value="Lipase_GDSL_3"/>
    <property type="match status" value="1"/>
</dbReference>
<evidence type="ECO:0000313" key="3">
    <source>
        <dbReference type="EMBL" id="OHT00446.1"/>
    </source>
</evidence>
<accession>A0A1J4JSE6</accession>
<dbReference type="GeneID" id="94843427"/>
<sequence length="362" mass="41676">MIFHFLLTFSHSAYVYKDPTKESYFVNQNQGFMSEIGKTFRRLPDRAKGVVPDIVYTRLQSSASIKVIFYTNSPSIDIKYDRANMWTFAMMASTGTSGLSLYAHDQDGIDHFCAGEIVINTNNGIFSYHGLPSDHDYEYHLFLTNYDQVKSLSIGVEEGSTFEFVPTYNERPIICYGTSITHGASPSHPAMSWVNIVNRNLDYSWHNFGIMGYAMMEDSVIDFVTQEEAKVYVYDCLPNLVFQTVEHTYERLVNGVDMTRARYPNVPIVLVEFGMYTQEKFVQKYIDVQNNMKEASTRAWKYFNDNNYQNLYLVTHEELNYTSDDISDQVHPMDNGMMKHAKALLKPLRQILGLIENPSMTT</sequence>
<protein>
    <submittedName>
        <fullName evidence="3">Acetylhydrolase</fullName>
    </submittedName>
</protein>
<dbReference type="InterPro" id="IPR013830">
    <property type="entry name" value="SGNH_hydro"/>
</dbReference>
<evidence type="ECO:0000313" key="4">
    <source>
        <dbReference type="Proteomes" id="UP000179807"/>
    </source>
</evidence>
<organism evidence="3 4">
    <name type="scientific">Tritrichomonas foetus</name>
    <dbReference type="NCBI Taxonomy" id="1144522"/>
    <lineage>
        <taxon>Eukaryota</taxon>
        <taxon>Metamonada</taxon>
        <taxon>Parabasalia</taxon>
        <taxon>Tritrichomonadida</taxon>
        <taxon>Tritrichomonadidae</taxon>
        <taxon>Tritrichomonas</taxon>
    </lineage>
</organism>
<dbReference type="InterPro" id="IPR032740">
    <property type="entry name" value="GxDLY"/>
</dbReference>
<keyword evidence="4" id="KW-1185">Reference proteome</keyword>
<dbReference type="GO" id="GO:0016787">
    <property type="term" value="F:hydrolase activity"/>
    <property type="evidence" value="ECO:0007669"/>
    <property type="project" value="UniProtKB-KW"/>
</dbReference>
<dbReference type="AlphaFoldDB" id="A0A1J4JSE6"/>
<dbReference type="InterPro" id="IPR036514">
    <property type="entry name" value="SGNH_hydro_sf"/>
</dbReference>